<name>A0ACD3A8L4_9AGAR</name>
<sequence length="849" mass="92299">MRPVTRSFSKTGTPAVDDPNVVDPHAEQTPFHDDSGGGESRRNSPPTMARTSRRSSSAASSAASTTHSRRKRLDNSTGGATLTSSSAVTEEAPPPVDRSRDRSVSPASLVGSDDSAVKRKRSLTDNLLGVSPERPAKIAAINSPSKTSWPGALARTLIAPFFGSASVVSDSIPMEEDHPESPLEDRTVPQHSSRRKASVSNTAAPYGESGSQTDAQTTSKPQSTATPSESASETAAAKPATTQKARQKSPVGEEAAEMGAEQSTPRANRPKSTVTKPTPTSNRNRVKSDPPSKAANTAVLPQLSHVGSKTKRKIQNATSESEADEVKTVKARSRSNLKPTALKTPLIQDGASSNDDGLDAGAASTSTRKKALKNRSGRSLQSISEDVEMGDNVPSNSKGKNSDNRPADEGRRGTSLSYDKQFREMTAHLQGTITGSLQAGFTNLKADIDSRLDKIDRRLTRVESTMSTHSELVQPSSASDDESKEQSEDDLPPADLQSAKLLAKANKRRQKERKSAEKKALKAKQRAELNEWKSDAQIQLLRNCVRQHIRSRLGIDDPTRDLVGLEAPSAETIEAVLNGDKMITLKTLDLAWGETKKHGYNQSAVEFLTQDFITCVTKSKWYGGVAKLSGEASQYIVVFEFAETYVENLLRTHKELAANSHADRLRRSRRNQRKIYLSNTRRATVQGNKSLQGHLPLMDLLGSQAASSDESDAPQGPKRKVYRRLVPVWRSNALGKFLGQLDLIHDEEAAAKALLRGKQPQGSSPHTRQYSGVENKESKAPEGLPLSCYDCGWYTSLTLHQKKFLRATTQDYKFTLGPEWEDIGEREPDRSGDEGGDNGDDESEGLEYN</sequence>
<protein>
    <submittedName>
        <fullName evidence="1">Uncharacterized protein</fullName>
    </submittedName>
</protein>
<evidence type="ECO:0000313" key="1">
    <source>
        <dbReference type="EMBL" id="TFK61739.1"/>
    </source>
</evidence>
<organism evidence="1 2">
    <name type="scientific">Pluteus cervinus</name>
    <dbReference type="NCBI Taxonomy" id="181527"/>
    <lineage>
        <taxon>Eukaryota</taxon>
        <taxon>Fungi</taxon>
        <taxon>Dikarya</taxon>
        <taxon>Basidiomycota</taxon>
        <taxon>Agaricomycotina</taxon>
        <taxon>Agaricomycetes</taxon>
        <taxon>Agaricomycetidae</taxon>
        <taxon>Agaricales</taxon>
        <taxon>Pluteineae</taxon>
        <taxon>Pluteaceae</taxon>
        <taxon>Pluteus</taxon>
    </lineage>
</organism>
<dbReference type="EMBL" id="ML208632">
    <property type="protein sequence ID" value="TFK61739.1"/>
    <property type="molecule type" value="Genomic_DNA"/>
</dbReference>
<gene>
    <name evidence="1" type="ORF">BDN72DRAFT_903827</name>
</gene>
<evidence type="ECO:0000313" key="2">
    <source>
        <dbReference type="Proteomes" id="UP000308600"/>
    </source>
</evidence>
<reference evidence="1 2" key="1">
    <citation type="journal article" date="2019" name="Nat. Ecol. Evol.">
        <title>Megaphylogeny resolves global patterns of mushroom evolution.</title>
        <authorList>
            <person name="Varga T."/>
            <person name="Krizsan K."/>
            <person name="Foldi C."/>
            <person name="Dima B."/>
            <person name="Sanchez-Garcia M."/>
            <person name="Sanchez-Ramirez S."/>
            <person name="Szollosi G.J."/>
            <person name="Szarkandi J.G."/>
            <person name="Papp V."/>
            <person name="Albert L."/>
            <person name="Andreopoulos W."/>
            <person name="Angelini C."/>
            <person name="Antonin V."/>
            <person name="Barry K.W."/>
            <person name="Bougher N.L."/>
            <person name="Buchanan P."/>
            <person name="Buyck B."/>
            <person name="Bense V."/>
            <person name="Catcheside P."/>
            <person name="Chovatia M."/>
            <person name="Cooper J."/>
            <person name="Damon W."/>
            <person name="Desjardin D."/>
            <person name="Finy P."/>
            <person name="Geml J."/>
            <person name="Haridas S."/>
            <person name="Hughes K."/>
            <person name="Justo A."/>
            <person name="Karasinski D."/>
            <person name="Kautmanova I."/>
            <person name="Kiss B."/>
            <person name="Kocsube S."/>
            <person name="Kotiranta H."/>
            <person name="LaButti K.M."/>
            <person name="Lechner B.E."/>
            <person name="Liimatainen K."/>
            <person name="Lipzen A."/>
            <person name="Lukacs Z."/>
            <person name="Mihaltcheva S."/>
            <person name="Morgado L.N."/>
            <person name="Niskanen T."/>
            <person name="Noordeloos M.E."/>
            <person name="Ohm R.A."/>
            <person name="Ortiz-Santana B."/>
            <person name="Ovrebo C."/>
            <person name="Racz N."/>
            <person name="Riley R."/>
            <person name="Savchenko A."/>
            <person name="Shiryaev A."/>
            <person name="Soop K."/>
            <person name="Spirin V."/>
            <person name="Szebenyi C."/>
            <person name="Tomsovsky M."/>
            <person name="Tulloss R.E."/>
            <person name="Uehling J."/>
            <person name="Grigoriev I.V."/>
            <person name="Vagvolgyi C."/>
            <person name="Papp T."/>
            <person name="Martin F.M."/>
            <person name="Miettinen O."/>
            <person name="Hibbett D.S."/>
            <person name="Nagy L.G."/>
        </authorList>
    </citation>
    <scope>NUCLEOTIDE SEQUENCE [LARGE SCALE GENOMIC DNA]</scope>
    <source>
        <strain evidence="1 2">NL-1719</strain>
    </source>
</reference>
<dbReference type="Proteomes" id="UP000308600">
    <property type="component" value="Unassembled WGS sequence"/>
</dbReference>
<accession>A0ACD3A8L4</accession>
<keyword evidence="2" id="KW-1185">Reference proteome</keyword>
<proteinExistence type="predicted"/>